<evidence type="ECO:0000313" key="5">
    <source>
        <dbReference type="EMBL" id="ROQ00497.1"/>
    </source>
</evidence>
<feature type="domain" description="ABC transporter" evidence="4">
    <location>
        <begin position="4"/>
        <end position="245"/>
    </location>
</feature>
<proteinExistence type="predicted"/>
<sequence length="247" mass="26479">MALFEARGLHLRFGDRVVLEDISLAFEAGSLSGIMGPNGAGKTTCFNVLTGRYRPDRGRVLFDGQDITGLAPHRIARLGIARSFQMMNLFDEFTVFENVAVALPATRRRVADPVGRAYADPAVVASAMAVLERVGLAGQAEQPAKSLPYGARRALEIAVALAAEPKLLFLDEPTAGLGSDGRRRLAALIRSLKGQLTIVVIEHDMDFLFGLADEISVIHWGQVIARGTPATLKSNPWVMASKLGSAA</sequence>
<dbReference type="PANTHER" id="PTHR45772:SF7">
    <property type="entry name" value="AMINO ACID ABC TRANSPORTER ATP-BINDING PROTEIN"/>
    <property type="match status" value="1"/>
</dbReference>
<evidence type="ECO:0000256" key="1">
    <source>
        <dbReference type="ARBA" id="ARBA00022448"/>
    </source>
</evidence>
<dbReference type="EMBL" id="RJKX01000013">
    <property type="protein sequence ID" value="ROQ00497.1"/>
    <property type="molecule type" value="Genomic_DNA"/>
</dbReference>
<dbReference type="GO" id="GO:0005304">
    <property type="term" value="F:L-valine transmembrane transporter activity"/>
    <property type="evidence" value="ECO:0007669"/>
    <property type="project" value="TreeGrafter"/>
</dbReference>
<keyword evidence="2" id="KW-0547">Nucleotide-binding</keyword>
<dbReference type="InterPro" id="IPR027417">
    <property type="entry name" value="P-loop_NTPase"/>
</dbReference>
<dbReference type="Proteomes" id="UP000278222">
    <property type="component" value="Unassembled WGS sequence"/>
</dbReference>
<organism evidence="5 6">
    <name type="scientific">Stella humosa</name>
    <dbReference type="NCBI Taxonomy" id="94"/>
    <lineage>
        <taxon>Bacteria</taxon>
        <taxon>Pseudomonadati</taxon>
        <taxon>Pseudomonadota</taxon>
        <taxon>Alphaproteobacteria</taxon>
        <taxon>Rhodospirillales</taxon>
        <taxon>Stellaceae</taxon>
        <taxon>Stella</taxon>
    </lineage>
</organism>
<dbReference type="GO" id="GO:1903805">
    <property type="term" value="P:L-valine import across plasma membrane"/>
    <property type="evidence" value="ECO:0007669"/>
    <property type="project" value="TreeGrafter"/>
</dbReference>
<keyword evidence="3 5" id="KW-0067">ATP-binding</keyword>
<dbReference type="RefSeq" id="WP_123689769.1">
    <property type="nucleotide sequence ID" value="NZ_AP019700.1"/>
</dbReference>
<reference evidence="5 6" key="1">
    <citation type="submission" date="2018-11" db="EMBL/GenBank/DDBJ databases">
        <title>Genomic Encyclopedia of Type Strains, Phase IV (KMG-IV): sequencing the most valuable type-strain genomes for metagenomic binning, comparative biology and taxonomic classification.</title>
        <authorList>
            <person name="Goeker M."/>
        </authorList>
    </citation>
    <scope>NUCLEOTIDE SEQUENCE [LARGE SCALE GENOMIC DNA]</scope>
    <source>
        <strain evidence="5 6">DSM 5900</strain>
    </source>
</reference>
<evidence type="ECO:0000313" key="6">
    <source>
        <dbReference type="Proteomes" id="UP000278222"/>
    </source>
</evidence>
<dbReference type="InterPro" id="IPR051120">
    <property type="entry name" value="ABC_AA/LPS_Transport"/>
</dbReference>
<dbReference type="PROSITE" id="PS50893">
    <property type="entry name" value="ABC_TRANSPORTER_2"/>
    <property type="match status" value="1"/>
</dbReference>
<dbReference type="GO" id="GO:0005524">
    <property type="term" value="F:ATP binding"/>
    <property type="evidence" value="ECO:0007669"/>
    <property type="project" value="UniProtKB-KW"/>
</dbReference>
<dbReference type="OrthoDB" id="9779872at2"/>
<keyword evidence="6" id="KW-1185">Reference proteome</keyword>
<dbReference type="PANTHER" id="PTHR45772">
    <property type="entry name" value="CONSERVED COMPONENT OF ABC TRANSPORTER FOR NATURAL AMINO ACIDS-RELATED"/>
    <property type="match status" value="1"/>
</dbReference>
<dbReference type="GO" id="GO:0042941">
    <property type="term" value="P:D-alanine transmembrane transport"/>
    <property type="evidence" value="ECO:0007669"/>
    <property type="project" value="TreeGrafter"/>
</dbReference>
<dbReference type="GO" id="GO:0005886">
    <property type="term" value="C:plasma membrane"/>
    <property type="evidence" value="ECO:0007669"/>
    <property type="project" value="TreeGrafter"/>
</dbReference>
<dbReference type="InterPro" id="IPR003593">
    <property type="entry name" value="AAA+_ATPase"/>
</dbReference>
<dbReference type="GO" id="GO:1903806">
    <property type="term" value="P:L-isoleucine import across plasma membrane"/>
    <property type="evidence" value="ECO:0007669"/>
    <property type="project" value="TreeGrafter"/>
</dbReference>
<accession>A0A3N1MCR4</accession>
<evidence type="ECO:0000256" key="2">
    <source>
        <dbReference type="ARBA" id="ARBA00022741"/>
    </source>
</evidence>
<comment type="caution">
    <text evidence="5">The sequence shown here is derived from an EMBL/GenBank/DDBJ whole genome shotgun (WGS) entry which is preliminary data.</text>
</comment>
<dbReference type="GO" id="GO:0016887">
    <property type="term" value="F:ATP hydrolysis activity"/>
    <property type="evidence" value="ECO:0007669"/>
    <property type="project" value="InterPro"/>
</dbReference>
<dbReference type="InterPro" id="IPR003439">
    <property type="entry name" value="ABC_transporter-like_ATP-bd"/>
</dbReference>
<evidence type="ECO:0000256" key="3">
    <source>
        <dbReference type="ARBA" id="ARBA00022840"/>
    </source>
</evidence>
<evidence type="ECO:0000259" key="4">
    <source>
        <dbReference type="PROSITE" id="PS50893"/>
    </source>
</evidence>
<keyword evidence="1" id="KW-0813">Transport</keyword>
<dbReference type="SUPFAM" id="SSF52540">
    <property type="entry name" value="P-loop containing nucleoside triphosphate hydrolases"/>
    <property type="match status" value="1"/>
</dbReference>
<name>A0A3N1MCR4_9PROT</name>
<dbReference type="CDD" id="cd03219">
    <property type="entry name" value="ABC_Mj1267_LivG_branched"/>
    <property type="match status" value="1"/>
</dbReference>
<dbReference type="SMART" id="SM00382">
    <property type="entry name" value="AAA"/>
    <property type="match status" value="1"/>
</dbReference>
<protein>
    <submittedName>
        <fullName evidence="5">Branched-chain amino acid transport system ATP-binding protein</fullName>
    </submittedName>
</protein>
<dbReference type="AlphaFoldDB" id="A0A3N1MCR4"/>
<dbReference type="GO" id="GO:0015808">
    <property type="term" value="P:L-alanine transport"/>
    <property type="evidence" value="ECO:0007669"/>
    <property type="project" value="TreeGrafter"/>
</dbReference>
<dbReference type="Pfam" id="PF00005">
    <property type="entry name" value="ABC_tran"/>
    <property type="match status" value="1"/>
</dbReference>
<dbReference type="GO" id="GO:0015188">
    <property type="term" value="F:L-isoleucine transmembrane transporter activity"/>
    <property type="evidence" value="ECO:0007669"/>
    <property type="project" value="TreeGrafter"/>
</dbReference>
<gene>
    <name evidence="5" type="ORF">EDC65_2296</name>
</gene>
<dbReference type="GO" id="GO:0015192">
    <property type="term" value="F:L-phenylalanine transmembrane transporter activity"/>
    <property type="evidence" value="ECO:0007669"/>
    <property type="project" value="TreeGrafter"/>
</dbReference>
<dbReference type="Gene3D" id="3.40.50.300">
    <property type="entry name" value="P-loop containing nucleotide triphosphate hydrolases"/>
    <property type="match status" value="1"/>
</dbReference>